<keyword evidence="8" id="KW-1185">Reference proteome</keyword>
<feature type="domain" description="HIG1" evidence="6">
    <location>
        <begin position="87"/>
        <end position="178"/>
    </location>
</feature>
<dbReference type="Proteomes" id="UP000094801">
    <property type="component" value="Unassembled WGS sequence"/>
</dbReference>
<evidence type="ECO:0000256" key="5">
    <source>
        <dbReference type="SAM" id="Phobius"/>
    </source>
</evidence>
<name>A0A1E4SU00_9ASCO</name>
<keyword evidence="3 5" id="KW-1133">Transmembrane helix</keyword>
<keyword evidence="2 5" id="KW-0812">Transmembrane</keyword>
<dbReference type="GO" id="GO:0005739">
    <property type="term" value="C:mitochondrion"/>
    <property type="evidence" value="ECO:0007669"/>
    <property type="project" value="UniProtKB-SubCell"/>
</dbReference>
<evidence type="ECO:0000256" key="4">
    <source>
        <dbReference type="ARBA" id="ARBA00023136"/>
    </source>
</evidence>
<evidence type="ECO:0000313" key="8">
    <source>
        <dbReference type="Proteomes" id="UP000094801"/>
    </source>
</evidence>
<dbReference type="EMBL" id="KV453870">
    <property type="protein sequence ID" value="ODV82961.1"/>
    <property type="molecule type" value="Genomic_DNA"/>
</dbReference>
<proteinExistence type="predicted"/>
<dbReference type="GO" id="GO:0033617">
    <property type="term" value="P:mitochondrial respiratory chain complex IV assembly"/>
    <property type="evidence" value="ECO:0007669"/>
    <property type="project" value="TreeGrafter"/>
</dbReference>
<organism evidence="7 8">
    <name type="scientific">[Candida] arabinofermentans NRRL YB-2248</name>
    <dbReference type="NCBI Taxonomy" id="983967"/>
    <lineage>
        <taxon>Eukaryota</taxon>
        <taxon>Fungi</taxon>
        <taxon>Dikarya</taxon>
        <taxon>Ascomycota</taxon>
        <taxon>Saccharomycotina</taxon>
        <taxon>Pichiomycetes</taxon>
        <taxon>Pichiales</taxon>
        <taxon>Pichiaceae</taxon>
        <taxon>Ogataea</taxon>
        <taxon>Ogataea/Candida clade</taxon>
    </lineage>
</organism>
<evidence type="ECO:0000256" key="2">
    <source>
        <dbReference type="ARBA" id="ARBA00022692"/>
    </source>
</evidence>
<dbReference type="InterPro" id="IPR007667">
    <property type="entry name" value="Hypoxia_induced_domain"/>
</dbReference>
<protein>
    <recommendedName>
        <fullName evidence="6">HIG1 domain-containing protein</fullName>
    </recommendedName>
</protein>
<accession>A0A1E4SU00</accession>
<comment type="subcellular location">
    <subcellularLocation>
        <location evidence="1">Mitochondrion</location>
    </subcellularLocation>
</comment>
<dbReference type="OrthoDB" id="1915122at2759"/>
<feature type="transmembrane region" description="Helical" evidence="5">
    <location>
        <begin position="12"/>
        <end position="38"/>
    </location>
</feature>
<dbReference type="PANTHER" id="PTHR28018:SF3">
    <property type="entry name" value="RESPIRATORY SUPERCOMPLEX FACTOR 2, MITOCHONDRIAL"/>
    <property type="match status" value="1"/>
</dbReference>
<evidence type="ECO:0000259" key="6">
    <source>
        <dbReference type="PROSITE" id="PS51503"/>
    </source>
</evidence>
<dbReference type="PANTHER" id="PTHR28018">
    <property type="entry name" value="RESPIRATORY SUPERCOMPLEX FACTOR 2, MITOCHONDRIAL"/>
    <property type="match status" value="1"/>
</dbReference>
<dbReference type="AlphaFoldDB" id="A0A1E4SU00"/>
<evidence type="ECO:0000256" key="1">
    <source>
        <dbReference type="ARBA" id="ARBA00004173"/>
    </source>
</evidence>
<feature type="transmembrane region" description="Helical" evidence="5">
    <location>
        <begin position="115"/>
        <end position="133"/>
    </location>
</feature>
<gene>
    <name evidence="7" type="ORF">CANARDRAFT_30428</name>
</gene>
<dbReference type="PROSITE" id="PS51503">
    <property type="entry name" value="HIG1"/>
    <property type="match status" value="1"/>
</dbReference>
<evidence type="ECO:0000313" key="7">
    <source>
        <dbReference type="EMBL" id="ODV82961.1"/>
    </source>
</evidence>
<reference evidence="8" key="1">
    <citation type="submission" date="2016-04" db="EMBL/GenBank/DDBJ databases">
        <title>Comparative genomics of biotechnologically important yeasts.</title>
        <authorList>
            <consortium name="DOE Joint Genome Institute"/>
            <person name="Riley R."/>
            <person name="Haridas S."/>
            <person name="Wolfe K.H."/>
            <person name="Lopes M.R."/>
            <person name="Hittinger C.T."/>
            <person name="Goker M."/>
            <person name="Salamov A."/>
            <person name="Wisecaver J."/>
            <person name="Long T.M."/>
            <person name="Aerts A.L."/>
            <person name="Barry K."/>
            <person name="Choi C."/>
            <person name="Clum A."/>
            <person name="Coughlan A.Y."/>
            <person name="Deshpande S."/>
            <person name="Douglass A.P."/>
            <person name="Hanson S.J."/>
            <person name="Klenk H.-P."/>
            <person name="Labutti K."/>
            <person name="Lapidus A."/>
            <person name="Lindquist E."/>
            <person name="Lipzen A."/>
            <person name="Meier-Kolthoff J.P."/>
            <person name="Ohm R.A."/>
            <person name="Otillar R.P."/>
            <person name="Pangilinan J."/>
            <person name="Peng Y."/>
            <person name="Rokas A."/>
            <person name="Rosa C.A."/>
            <person name="Scheuner C."/>
            <person name="Sibirny A.A."/>
            <person name="Slot J.C."/>
            <person name="Stielow J.B."/>
            <person name="Sun H."/>
            <person name="Kurtzman C.P."/>
            <person name="Blackwell M."/>
            <person name="Grigoriev I.V."/>
            <person name="Jeffries T.W."/>
        </authorList>
    </citation>
    <scope>NUCLEOTIDE SEQUENCE [LARGE SCALE GENOMIC DNA]</scope>
    <source>
        <strain evidence="8">NRRL YB-2248</strain>
    </source>
</reference>
<sequence>MKLVTQEEMDAHSWATIVGGLNGFALGTVASVGIYALAPKRYPRLFTLPWSIRTAVAIIPPVFTCAVNAELASNKFDEKMYSSEFTQHKLLEEHRRWAKLTTTEKFVESLSNNKYKIITALWAASMVGSWVVVNRDPILTKTQKFVQARMYAQFITVGLLLASMGLSVYEENHQLNKQPKKEDSYLKEMIQEGEDEIKEHESVVAAAANVASNVSAPASQKN</sequence>
<keyword evidence="4 5" id="KW-0472">Membrane</keyword>
<dbReference type="Pfam" id="PF04588">
    <property type="entry name" value="HIG_1_N"/>
    <property type="match status" value="1"/>
</dbReference>
<dbReference type="InterPro" id="IPR040153">
    <property type="entry name" value="Rcf2"/>
</dbReference>
<dbReference type="STRING" id="983967.A0A1E4SU00"/>
<evidence type="ECO:0000256" key="3">
    <source>
        <dbReference type="ARBA" id="ARBA00022989"/>
    </source>
</evidence>